<dbReference type="EMBL" id="AEWJ01000044">
    <property type="protein sequence ID" value="EGD58242.1"/>
    <property type="molecule type" value="Genomic_DNA"/>
</dbReference>
<proteinExistence type="predicted"/>
<gene>
    <name evidence="1" type="ORF">Y88_0294</name>
</gene>
<dbReference type="InterPro" id="IPR010430">
    <property type="entry name" value="DUF1028"/>
</dbReference>
<dbReference type="OrthoDB" id="9790012at2"/>
<dbReference type="STRING" id="983920.Y88_0294"/>
<evidence type="ECO:0000313" key="2">
    <source>
        <dbReference type="Proteomes" id="UP000004728"/>
    </source>
</evidence>
<organism evidence="1 2">
    <name type="scientific">Novosphingobium nitrogenifigens DSM 19370</name>
    <dbReference type="NCBI Taxonomy" id="983920"/>
    <lineage>
        <taxon>Bacteria</taxon>
        <taxon>Pseudomonadati</taxon>
        <taxon>Pseudomonadota</taxon>
        <taxon>Alphaproteobacteria</taxon>
        <taxon>Sphingomonadales</taxon>
        <taxon>Sphingomonadaceae</taxon>
        <taxon>Novosphingobium</taxon>
    </lineage>
</organism>
<evidence type="ECO:0000313" key="1">
    <source>
        <dbReference type="EMBL" id="EGD58242.1"/>
    </source>
</evidence>
<dbReference type="SUPFAM" id="SSF56235">
    <property type="entry name" value="N-terminal nucleophile aminohydrolases (Ntn hydrolases)"/>
    <property type="match status" value="1"/>
</dbReference>
<reference evidence="1 2" key="1">
    <citation type="journal article" date="2012" name="J. Bacteriol.">
        <title>Draft Genome Sequence of Novosphingobium nitrogenifigens Y88T.</title>
        <authorList>
            <person name="Strabala T.J."/>
            <person name="Macdonald L."/>
            <person name="Liu V."/>
            <person name="Smit A.M."/>
        </authorList>
    </citation>
    <scope>NUCLEOTIDE SEQUENCE [LARGE SCALE GENOMIC DNA]</scope>
    <source>
        <strain evidence="1 2">DSM 19370</strain>
    </source>
</reference>
<dbReference type="InParanoid" id="F1ZAY0"/>
<keyword evidence="2" id="KW-1185">Reference proteome</keyword>
<protein>
    <recommendedName>
        <fullName evidence="3">Major pilin protein fimA</fullName>
    </recommendedName>
</protein>
<comment type="caution">
    <text evidence="1">The sequence shown here is derived from an EMBL/GenBank/DDBJ whole genome shotgun (WGS) entry which is preliminary data.</text>
</comment>
<dbReference type="RefSeq" id="WP_008067131.1">
    <property type="nucleotide sequence ID" value="NZ_AQWK01000006.1"/>
</dbReference>
<accession>F1ZAY0</accession>
<dbReference type="Proteomes" id="UP000004728">
    <property type="component" value="Unassembled WGS sequence"/>
</dbReference>
<dbReference type="PANTHER" id="PTHR39328:SF1">
    <property type="entry name" value="BLL2871 PROTEIN"/>
    <property type="match status" value="1"/>
</dbReference>
<dbReference type="InterPro" id="IPR029055">
    <property type="entry name" value="Ntn_hydrolases_N"/>
</dbReference>
<dbReference type="HOGENOM" id="CLU_068244_1_1_5"/>
<name>F1ZAY0_9SPHN</name>
<dbReference type="Pfam" id="PF06267">
    <property type="entry name" value="DUF1028"/>
    <property type="match status" value="1"/>
</dbReference>
<evidence type="ECO:0008006" key="3">
    <source>
        <dbReference type="Google" id="ProtNLM"/>
    </source>
</evidence>
<dbReference type="PANTHER" id="PTHR39328">
    <property type="entry name" value="BLL2871 PROTEIN"/>
    <property type="match status" value="1"/>
</dbReference>
<sequence>MTFSIVARCARTGQFGVALSSSSPAVAARCAHARAGVGAVASQNVTDPRLGPRGLDLMAAGTDAPAAIAALEAEAGAHAPWRQVTAIDAQGRVAAFSGTRALGRNGHLLGTDAVAAGNMLASDAVLPSMLAAFAASPEAPLGERLLFALEAALAAGGEEGPVHSAGMLVVDKQAWPLADLRVDWAEKAPIARLRELWTLWQPQMHDYVTRALHPDAAPSYGVPGDP</sequence>
<dbReference type="AlphaFoldDB" id="F1ZAY0"/>
<dbReference type="Gene3D" id="3.60.20.10">
    <property type="entry name" value="Glutamine Phosphoribosylpyrophosphate, subunit 1, domain 1"/>
    <property type="match status" value="1"/>
</dbReference>
<dbReference type="eggNOG" id="COG3342">
    <property type="taxonomic scope" value="Bacteria"/>
</dbReference>